<feature type="region of interest" description="Disordered" evidence="1">
    <location>
        <begin position="104"/>
        <end position="132"/>
    </location>
</feature>
<dbReference type="Proteomes" id="UP000274429">
    <property type="component" value="Unassembled WGS sequence"/>
</dbReference>
<dbReference type="WBParaSite" id="TTAC_0000011801-mRNA-1">
    <property type="protein sequence ID" value="TTAC_0000011801-mRNA-1"/>
    <property type="gene ID" value="TTAC_0000011801"/>
</dbReference>
<name>A0A0R3WHT1_HYDTA</name>
<gene>
    <name evidence="2" type="ORF">TTAC_LOCUS119</name>
</gene>
<dbReference type="EMBL" id="UYWX01000008">
    <property type="protein sequence ID" value="VDM15896.1"/>
    <property type="molecule type" value="Genomic_DNA"/>
</dbReference>
<evidence type="ECO:0000313" key="4">
    <source>
        <dbReference type="WBParaSite" id="TTAC_0000011801-mRNA-1"/>
    </source>
</evidence>
<organism evidence="4">
    <name type="scientific">Hydatigena taeniaeformis</name>
    <name type="common">Feline tapeworm</name>
    <name type="synonym">Taenia taeniaeformis</name>
    <dbReference type="NCBI Taxonomy" id="6205"/>
    <lineage>
        <taxon>Eukaryota</taxon>
        <taxon>Metazoa</taxon>
        <taxon>Spiralia</taxon>
        <taxon>Lophotrochozoa</taxon>
        <taxon>Platyhelminthes</taxon>
        <taxon>Cestoda</taxon>
        <taxon>Eucestoda</taxon>
        <taxon>Cyclophyllidea</taxon>
        <taxon>Taeniidae</taxon>
        <taxon>Hydatigera</taxon>
    </lineage>
</organism>
<feature type="compositionally biased region" description="Low complexity" evidence="1">
    <location>
        <begin position="106"/>
        <end position="132"/>
    </location>
</feature>
<reference evidence="2 3" key="2">
    <citation type="submission" date="2018-11" db="EMBL/GenBank/DDBJ databases">
        <authorList>
            <consortium name="Pathogen Informatics"/>
        </authorList>
    </citation>
    <scope>NUCLEOTIDE SEQUENCE [LARGE SCALE GENOMIC DNA]</scope>
</reference>
<protein>
    <submittedName>
        <fullName evidence="4">Expressed conserved protein</fullName>
    </submittedName>
</protein>
<evidence type="ECO:0000313" key="2">
    <source>
        <dbReference type="EMBL" id="VDM15896.1"/>
    </source>
</evidence>
<dbReference type="AlphaFoldDB" id="A0A0R3WHT1"/>
<proteinExistence type="predicted"/>
<reference evidence="4" key="1">
    <citation type="submission" date="2017-02" db="UniProtKB">
        <authorList>
            <consortium name="WormBaseParasite"/>
        </authorList>
    </citation>
    <scope>IDENTIFICATION</scope>
</reference>
<keyword evidence="3" id="KW-1185">Reference proteome</keyword>
<accession>A0A0R3WHT1</accession>
<evidence type="ECO:0000256" key="1">
    <source>
        <dbReference type="SAM" id="MobiDB-lite"/>
    </source>
</evidence>
<sequence length="132" mass="14910">MVLHYRSVSSADTGAVAAGRVEMSCRDIKKLVRKVEDDNQPLQTESTAKPITFACAKLCLKEMLDIYDYLGPNCSINDSKKEVEKPIQAMPPCKYGHYRDLHAPCSTSNQTSQRTQQSQQSCQQQQQQQQQQ</sequence>
<evidence type="ECO:0000313" key="3">
    <source>
        <dbReference type="Proteomes" id="UP000274429"/>
    </source>
</evidence>
<dbReference type="OrthoDB" id="6265041at2759"/>